<accession>A0A420E4Q0</accession>
<organism evidence="2 3">
    <name type="scientific">Tenacibaculum lutimaris</name>
    <dbReference type="NCBI Taxonomy" id="285258"/>
    <lineage>
        <taxon>Bacteria</taxon>
        <taxon>Pseudomonadati</taxon>
        <taxon>Bacteroidota</taxon>
        <taxon>Flavobacteriia</taxon>
        <taxon>Flavobacteriales</taxon>
        <taxon>Flavobacteriaceae</taxon>
        <taxon>Tenacibaculum</taxon>
    </lineage>
</organism>
<evidence type="ECO:0000313" key="2">
    <source>
        <dbReference type="EMBL" id="RKF05068.1"/>
    </source>
</evidence>
<dbReference type="RefSeq" id="WP_120185842.1">
    <property type="nucleotide sequence ID" value="NZ_RAQM01000006.1"/>
</dbReference>
<evidence type="ECO:0000313" key="3">
    <source>
        <dbReference type="Proteomes" id="UP000285780"/>
    </source>
</evidence>
<keyword evidence="1" id="KW-0812">Transmembrane</keyword>
<dbReference type="AlphaFoldDB" id="A0A420E4Q0"/>
<reference evidence="2 3" key="1">
    <citation type="submission" date="2018-09" db="EMBL/GenBank/DDBJ databases">
        <title>Genomic Encyclopedia of Archaeal and Bacterial Type Strains, Phase II (KMG-II): from individual species to whole genera.</title>
        <authorList>
            <person name="Goeker M."/>
        </authorList>
    </citation>
    <scope>NUCLEOTIDE SEQUENCE [LARGE SCALE GENOMIC DNA]</scope>
    <source>
        <strain evidence="2 3">DSM 16505</strain>
    </source>
</reference>
<comment type="caution">
    <text evidence="2">The sequence shown here is derived from an EMBL/GenBank/DDBJ whole genome shotgun (WGS) entry which is preliminary data.</text>
</comment>
<dbReference type="Proteomes" id="UP000285780">
    <property type="component" value="Unassembled WGS sequence"/>
</dbReference>
<dbReference type="EMBL" id="RAQM01000006">
    <property type="protein sequence ID" value="RKF05068.1"/>
    <property type="molecule type" value="Genomic_DNA"/>
</dbReference>
<keyword evidence="1" id="KW-0472">Membrane</keyword>
<gene>
    <name evidence="2" type="ORF">C8N26_0468</name>
</gene>
<feature type="transmembrane region" description="Helical" evidence="1">
    <location>
        <begin position="29"/>
        <end position="49"/>
    </location>
</feature>
<keyword evidence="3" id="KW-1185">Reference proteome</keyword>
<sequence length="84" mass="8186">MEFLISLLSGAVGGNLAGAVLKKYSLGTLWNSVVGIFGGGLGAQLLGMLNIDISGIIGNIAGSGVGGAVLLVIVGIIKSAMAKS</sequence>
<feature type="transmembrane region" description="Helical" evidence="1">
    <location>
        <begin position="56"/>
        <end position="77"/>
    </location>
</feature>
<evidence type="ECO:0008006" key="4">
    <source>
        <dbReference type="Google" id="ProtNLM"/>
    </source>
</evidence>
<evidence type="ECO:0000256" key="1">
    <source>
        <dbReference type="SAM" id="Phobius"/>
    </source>
</evidence>
<protein>
    <recommendedName>
        <fullName evidence="4">Transglycosylase associated protein</fullName>
    </recommendedName>
</protein>
<proteinExistence type="predicted"/>
<name>A0A420E4Q0_9FLAO</name>
<keyword evidence="1" id="KW-1133">Transmembrane helix</keyword>